<dbReference type="OrthoDB" id="4840820at2759"/>
<protein>
    <submittedName>
        <fullName evidence="2">Uncharacterized protein</fullName>
    </submittedName>
</protein>
<comment type="caution">
    <text evidence="2">The sequence shown here is derived from an EMBL/GenBank/DDBJ whole genome shotgun (WGS) entry which is preliminary data.</text>
</comment>
<dbReference type="Proteomes" id="UP000770015">
    <property type="component" value="Unassembled WGS sequence"/>
</dbReference>
<organism evidence="2 3">
    <name type="scientific">Plectosphaerella plurivora</name>
    <dbReference type="NCBI Taxonomy" id="936078"/>
    <lineage>
        <taxon>Eukaryota</taxon>
        <taxon>Fungi</taxon>
        <taxon>Dikarya</taxon>
        <taxon>Ascomycota</taxon>
        <taxon>Pezizomycotina</taxon>
        <taxon>Sordariomycetes</taxon>
        <taxon>Hypocreomycetidae</taxon>
        <taxon>Glomerellales</taxon>
        <taxon>Plectosphaerellaceae</taxon>
        <taxon>Plectosphaerella</taxon>
    </lineage>
</organism>
<keyword evidence="3" id="KW-1185">Reference proteome</keyword>
<dbReference type="AlphaFoldDB" id="A0A9P8V407"/>
<name>A0A9P8V407_9PEZI</name>
<evidence type="ECO:0000313" key="3">
    <source>
        <dbReference type="Proteomes" id="UP000770015"/>
    </source>
</evidence>
<reference evidence="2" key="1">
    <citation type="journal article" date="2021" name="Nat. Commun.">
        <title>Genetic determinants of endophytism in the Arabidopsis root mycobiome.</title>
        <authorList>
            <person name="Mesny F."/>
            <person name="Miyauchi S."/>
            <person name="Thiergart T."/>
            <person name="Pickel B."/>
            <person name="Atanasova L."/>
            <person name="Karlsson M."/>
            <person name="Huettel B."/>
            <person name="Barry K.W."/>
            <person name="Haridas S."/>
            <person name="Chen C."/>
            <person name="Bauer D."/>
            <person name="Andreopoulos W."/>
            <person name="Pangilinan J."/>
            <person name="LaButti K."/>
            <person name="Riley R."/>
            <person name="Lipzen A."/>
            <person name="Clum A."/>
            <person name="Drula E."/>
            <person name="Henrissat B."/>
            <person name="Kohler A."/>
            <person name="Grigoriev I.V."/>
            <person name="Martin F.M."/>
            <person name="Hacquard S."/>
        </authorList>
    </citation>
    <scope>NUCLEOTIDE SEQUENCE</scope>
    <source>
        <strain evidence="2">MPI-SDFR-AT-0117</strain>
    </source>
</reference>
<dbReference type="EMBL" id="JAGSXJ010000031">
    <property type="protein sequence ID" value="KAH6669619.1"/>
    <property type="molecule type" value="Genomic_DNA"/>
</dbReference>
<proteinExistence type="predicted"/>
<sequence length="418" mass="45323">MLTKADTWPVSVERPDRGSSSATSFPQEGGDLEPTIDRILQTSGVGEHDVLDIVHLHRASIDLPDFQARLCKRLRARPDGLLGLSASPLLRLAYANSSHLNLAGLTGLTFEAVATSIRSDELSGIRALSLGIKDCTGSLEALLQVLNEMDGVTDALFLPHPSRSDDELSSRTFAAICDSPLAPQLLRSKRIKVTGAFSAPLRRKAWLLDARGDRLVSESLVLACPVQHMFVRQQLTDPMTGPQGRETGYAPSLPGANLSRRRIPTDAAFGVPVVRDNFEVFGDLKSFLRAAEPGGDGGVGWVDELLAQAVASIQERWNLEQLPSEIDYIMAMDDDLARSVFSDFLEDAAYIRGNVRAAMKSQSDGTTDGETKSRDMAIFNTLRGSGALWPFALGADRPATPPERFPWLPGEASSDEDL</sequence>
<evidence type="ECO:0000256" key="1">
    <source>
        <dbReference type="SAM" id="MobiDB-lite"/>
    </source>
</evidence>
<gene>
    <name evidence="2" type="ORF">F5X68DRAFT_249026</name>
</gene>
<evidence type="ECO:0000313" key="2">
    <source>
        <dbReference type="EMBL" id="KAH6669619.1"/>
    </source>
</evidence>
<feature type="region of interest" description="Disordered" evidence="1">
    <location>
        <begin position="1"/>
        <end position="33"/>
    </location>
</feature>
<accession>A0A9P8V407</accession>
<feature type="region of interest" description="Disordered" evidence="1">
    <location>
        <begin position="396"/>
        <end position="418"/>
    </location>
</feature>